<dbReference type="Proteomes" id="UP000183868">
    <property type="component" value="Chromosome"/>
</dbReference>
<reference evidence="3 4" key="1">
    <citation type="submission" date="2016-11" db="EMBL/GenBank/DDBJ databases">
        <title>Genomic analysis of Caldithrix abyssi and proposal of a novel bacterial phylum Caldithrichaeota.</title>
        <authorList>
            <person name="Kublanov I."/>
            <person name="Sigalova O."/>
            <person name="Gavrilov S."/>
            <person name="Lebedinsky A."/>
            <person name="Ivanova N."/>
            <person name="Daum C."/>
            <person name="Reddy T."/>
            <person name="Klenk H.P."/>
            <person name="Goker M."/>
            <person name="Reva O."/>
            <person name="Miroshnichenko M."/>
            <person name="Kyprides N."/>
            <person name="Woyke T."/>
            <person name="Gelfand M."/>
        </authorList>
    </citation>
    <scope>NUCLEOTIDE SEQUENCE [LARGE SCALE GENOMIC DNA]</scope>
    <source>
        <strain evidence="3 4">LF13</strain>
    </source>
</reference>
<sequence>MPEKLIIPLKKQIEYVKKLHEYDLKNGYGSVYLPYALERKYPFAGKEPGWQFLFPAAKISTDPRTGIKRRHHIHQSVLQKAVKRAIREAGITKHAGCHTFRHSFATRLLENGYDIRTIQELMGHKNIQTTMIYTHVIKKGGLGVKSPADEI</sequence>
<dbReference type="InterPro" id="IPR013762">
    <property type="entry name" value="Integrase-like_cat_sf"/>
</dbReference>
<evidence type="ECO:0000313" key="3">
    <source>
        <dbReference type="EMBL" id="APF20851.1"/>
    </source>
</evidence>
<dbReference type="PANTHER" id="PTHR30349:SF64">
    <property type="entry name" value="PROPHAGE INTEGRASE INTD-RELATED"/>
    <property type="match status" value="1"/>
</dbReference>
<dbReference type="GO" id="GO:0015074">
    <property type="term" value="P:DNA integration"/>
    <property type="evidence" value="ECO:0007669"/>
    <property type="project" value="InterPro"/>
</dbReference>
<keyword evidence="1" id="KW-0233">DNA recombination</keyword>
<dbReference type="PROSITE" id="PS51898">
    <property type="entry name" value="TYR_RECOMBINASE"/>
    <property type="match status" value="1"/>
</dbReference>
<accession>A0A1J1CDR5</accession>
<dbReference type="GO" id="GO:0006310">
    <property type="term" value="P:DNA recombination"/>
    <property type="evidence" value="ECO:0007669"/>
    <property type="project" value="UniProtKB-KW"/>
</dbReference>
<dbReference type="GO" id="GO:0003677">
    <property type="term" value="F:DNA binding"/>
    <property type="evidence" value="ECO:0007669"/>
    <property type="project" value="InterPro"/>
</dbReference>
<dbReference type="PANTHER" id="PTHR30349">
    <property type="entry name" value="PHAGE INTEGRASE-RELATED"/>
    <property type="match status" value="1"/>
</dbReference>
<dbReference type="AlphaFoldDB" id="A0A1J1CDR5"/>
<evidence type="ECO:0000259" key="2">
    <source>
        <dbReference type="PROSITE" id="PS51898"/>
    </source>
</evidence>
<dbReference type="SUPFAM" id="SSF56349">
    <property type="entry name" value="DNA breaking-rejoining enzymes"/>
    <property type="match status" value="1"/>
</dbReference>
<organism evidence="3 4">
    <name type="scientific">Caldithrix abyssi DSM 13497</name>
    <dbReference type="NCBI Taxonomy" id="880073"/>
    <lineage>
        <taxon>Bacteria</taxon>
        <taxon>Pseudomonadati</taxon>
        <taxon>Calditrichota</taxon>
        <taxon>Calditrichia</taxon>
        <taxon>Calditrichales</taxon>
        <taxon>Calditrichaceae</taxon>
        <taxon>Caldithrix</taxon>
    </lineage>
</organism>
<dbReference type="Pfam" id="PF00589">
    <property type="entry name" value="Phage_integrase"/>
    <property type="match status" value="1"/>
</dbReference>
<evidence type="ECO:0000256" key="1">
    <source>
        <dbReference type="ARBA" id="ARBA00023172"/>
    </source>
</evidence>
<gene>
    <name evidence="3" type="ORF">Cabys_4106</name>
</gene>
<protein>
    <submittedName>
        <fullName evidence="3">Phage integrase family protein</fullName>
    </submittedName>
</protein>
<name>A0A1J1CDR5_CALAY</name>
<proteinExistence type="predicted"/>
<dbReference type="InterPro" id="IPR050090">
    <property type="entry name" value="Tyrosine_recombinase_XerCD"/>
</dbReference>
<dbReference type="EMBL" id="CP018099">
    <property type="protein sequence ID" value="APF20851.1"/>
    <property type="molecule type" value="Genomic_DNA"/>
</dbReference>
<dbReference type="InterPro" id="IPR002104">
    <property type="entry name" value="Integrase_catalytic"/>
</dbReference>
<feature type="domain" description="Tyr recombinase" evidence="2">
    <location>
        <begin position="1"/>
        <end position="146"/>
    </location>
</feature>
<dbReference type="KEGG" id="caby:Cabys_4106"/>
<dbReference type="Gene3D" id="1.10.443.10">
    <property type="entry name" value="Intergrase catalytic core"/>
    <property type="match status" value="1"/>
</dbReference>
<dbReference type="InterPro" id="IPR011010">
    <property type="entry name" value="DNA_brk_join_enz"/>
</dbReference>
<evidence type="ECO:0000313" key="4">
    <source>
        <dbReference type="Proteomes" id="UP000183868"/>
    </source>
</evidence>